<dbReference type="RefSeq" id="WP_192759226.1">
    <property type="nucleotide sequence ID" value="NZ_JADBDZ010000001.1"/>
</dbReference>
<keyword evidence="1" id="KW-0472">Membrane</keyword>
<dbReference type="Pfam" id="PF03779">
    <property type="entry name" value="SPW"/>
    <property type="match status" value="1"/>
</dbReference>
<proteinExistence type="predicted"/>
<keyword evidence="1" id="KW-1133">Transmembrane helix</keyword>
<feature type="transmembrane region" description="Helical" evidence="1">
    <location>
        <begin position="118"/>
        <end position="139"/>
    </location>
</feature>
<organism evidence="3 4">
    <name type="scientific">Actinomadura algeriensis</name>
    <dbReference type="NCBI Taxonomy" id="1679523"/>
    <lineage>
        <taxon>Bacteria</taxon>
        <taxon>Bacillati</taxon>
        <taxon>Actinomycetota</taxon>
        <taxon>Actinomycetes</taxon>
        <taxon>Streptosporangiales</taxon>
        <taxon>Thermomonosporaceae</taxon>
        <taxon>Actinomadura</taxon>
    </lineage>
</organism>
<feature type="transmembrane region" description="Helical" evidence="1">
    <location>
        <begin position="87"/>
        <end position="106"/>
    </location>
</feature>
<feature type="domain" description="SPW repeat-containing integral membrane" evidence="2">
    <location>
        <begin position="35"/>
        <end position="131"/>
    </location>
</feature>
<comment type="caution">
    <text evidence="3">The sequence shown here is derived from an EMBL/GenBank/DDBJ whole genome shotgun (WGS) entry which is preliminary data.</text>
</comment>
<protein>
    <recommendedName>
        <fullName evidence="2">SPW repeat-containing integral membrane domain-containing protein</fullName>
    </recommendedName>
</protein>
<evidence type="ECO:0000256" key="1">
    <source>
        <dbReference type="SAM" id="Phobius"/>
    </source>
</evidence>
<name>A0ABR9JPP9_9ACTN</name>
<dbReference type="InterPro" id="IPR005530">
    <property type="entry name" value="SPW"/>
</dbReference>
<keyword evidence="4" id="KW-1185">Reference proteome</keyword>
<reference evidence="3 4" key="1">
    <citation type="submission" date="2020-10" db="EMBL/GenBank/DDBJ databases">
        <title>Sequencing the genomes of 1000 actinobacteria strains.</title>
        <authorList>
            <person name="Klenk H.-P."/>
        </authorList>
    </citation>
    <scope>NUCLEOTIDE SEQUENCE [LARGE SCALE GENOMIC DNA]</scope>
    <source>
        <strain evidence="3 4">DSM 46744</strain>
    </source>
</reference>
<evidence type="ECO:0000313" key="3">
    <source>
        <dbReference type="EMBL" id="MBE1532553.1"/>
    </source>
</evidence>
<dbReference type="Proteomes" id="UP000627838">
    <property type="component" value="Unassembled WGS sequence"/>
</dbReference>
<accession>A0ABR9JPP9</accession>
<gene>
    <name evidence="3" type="ORF">H4W34_002386</name>
</gene>
<evidence type="ECO:0000313" key="4">
    <source>
        <dbReference type="Proteomes" id="UP000627838"/>
    </source>
</evidence>
<keyword evidence="1" id="KW-0812">Transmembrane</keyword>
<feature type="transmembrane region" description="Helical" evidence="1">
    <location>
        <begin position="36"/>
        <end position="55"/>
    </location>
</feature>
<feature type="transmembrane region" description="Helical" evidence="1">
    <location>
        <begin position="61"/>
        <end position="80"/>
    </location>
</feature>
<dbReference type="EMBL" id="JADBDZ010000001">
    <property type="protein sequence ID" value="MBE1532553.1"/>
    <property type="molecule type" value="Genomic_DNA"/>
</dbReference>
<evidence type="ECO:0000259" key="2">
    <source>
        <dbReference type="Pfam" id="PF03779"/>
    </source>
</evidence>
<sequence length="143" mass="15038">MTTRSTSGMEHHPDIVEMRNRYEAASATPAAQGTDGLIVLAGLFLAVSPWIVGFAGFTNLAVNNLITGLAVALLAAGFAANFARTHGMAWVVPVIGVWTIIAPWVISGDQSTTRTIWTNVVVGVLTVCLGLAAMGVAMMRRRG</sequence>